<dbReference type="Gene3D" id="3.40.1440.10">
    <property type="entry name" value="GIY-YIG endonuclease"/>
    <property type="match status" value="1"/>
</dbReference>
<reference evidence="2 3" key="1">
    <citation type="submission" date="2024-04" db="EMBL/GenBank/DDBJ databases">
        <title>draft genome sequnece of Paenibacillus filicis.</title>
        <authorList>
            <person name="Kim D.-U."/>
        </authorList>
    </citation>
    <scope>NUCLEOTIDE SEQUENCE [LARGE SCALE GENOMIC DNA]</scope>
    <source>
        <strain evidence="2 3">KACC14197</strain>
    </source>
</reference>
<accession>A0ABU9DJH7</accession>
<evidence type="ECO:0000259" key="1">
    <source>
        <dbReference type="Pfam" id="PF09860"/>
    </source>
</evidence>
<dbReference type="CDD" id="cd10451">
    <property type="entry name" value="GIY-YIG_LuxR_like"/>
    <property type="match status" value="1"/>
</dbReference>
<dbReference type="EMBL" id="JBBPCC010000006">
    <property type="protein sequence ID" value="MEK8128401.1"/>
    <property type="molecule type" value="Genomic_DNA"/>
</dbReference>
<proteinExistence type="predicted"/>
<evidence type="ECO:0000313" key="3">
    <source>
        <dbReference type="Proteomes" id="UP001469365"/>
    </source>
</evidence>
<dbReference type="InterPro" id="IPR018656">
    <property type="entry name" value="DUF2087"/>
</dbReference>
<name>A0ABU9DJH7_9BACL</name>
<feature type="domain" description="DUF2087" evidence="1">
    <location>
        <begin position="182"/>
        <end position="249"/>
    </location>
</feature>
<sequence>MELSELFWNASLDELKKGYVVQEEHYVCLLCGSACEKGIIYPVDGMLYEAQRYIRLHIRMVHQSVFDYLLGLDKRLTGLTDHQNSLLRLFYQELSDAQIQKELGIGSASTIRNHRFVLKEKERQSKIFLALMELLKAKDKHAPRFVDVHQTATMIDDRYNVTLDEQESLLQKYFPDGKEGGLKSFPAKQKQKLIVLRQIASRFVREQTYSEKEVNELLKAVYEDFATLRRYLIEYGFLNRKPDGSEYWVAETETGYVKKEEPTLNDRNRRKELQEQYKEVKIEAGVYQILNTVNDKRFVDASPNLRNLNGRKFELNSGGHTNKKLQADWKQYGEAAFKIEVLELVDIKDSTFFSMKDELKKLEEKWLEKLQPYGEKGYNSPPK</sequence>
<dbReference type="InterPro" id="IPR035901">
    <property type="entry name" value="GIY-YIG_endonuc_sf"/>
</dbReference>
<evidence type="ECO:0000313" key="2">
    <source>
        <dbReference type="EMBL" id="MEK8128401.1"/>
    </source>
</evidence>
<comment type="caution">
    <text evidence="2">The sequence shown here is derived from an EMBL/GenBank/DDBJ whole genome shotgun (WGS) entry which is preliminary data.</text>
</comment>
<gene>
    <name evidence="2" type="ORF">WMW72_10845</name>
</gene>
<organism evidence="2 3">
    <name type="scientific">Paenibacillus filicis</name>
    <dbReference type="NCBI Taxonomy" id="669464"/>
    <lineage>
        <taxon>Bacteria</taxon>
        <taxon>Bacillati</taxon>
        <taxon>Bacillota</taxon>
        <taxon>Bacilli</taxon>
        <taxon>Bacillales</taxon>
        <taxon>Paenibacillaceae</taxon>
        <taxon>Paenibacillus</taxon>
    </lineage>
</organism>
<keyword evidence="3" id="KW-1185">Reference proteome</keyword>
<dbReference type="Proteomes" id="UP001469365">
    <property type="component" value="Unassembled WGS sequence"/>
</dbReference>
<dbReference type="RefSeq" id="WP_341415482.1">
    <property type="nucleotide sequence ID" value="NZ_JBBPCC010000006.1"/>
</dbReference>
<dbReference type="SUPFAM" id="SSF82771">
    <property type="entry name" value="GIY-YIG endonuclease"/>
    <property type="match status" value="1"/>
</dbReference>
<protein>
    <submittedName>
        <fullName evidence="2">DUF2087 domain-containing protein</fullName>
    </submittedName>
</protein>
<dbReference type="Pfam" id="PF09860">
    <property type="entry name" value="DUF2087"/>
    <property type="match status" value="1"/>
</dbReference>